<feature type="region of interest" description="Disordered" evidence="4">
    <location>
        <begin position="1"/>
        <end position="25"/>
    </location>
</feature>
<dbReference type="STRING" id="1434110.MSHOH_1815"/>
<evidence type="ECO:0000256" key="4">
    <source>
        <dbReference type="SAM" id="MobiDB-lite"/>
    </source>
</evidence>
<dbReference type="Gene3D" id="1.25.40.10">
    <property type="entry name" value="Tetratricopeptide repeat domain"/>
    <property type="match status" value="2"/>
</dbReference>
<keyword evidence="6" id="KW-0449">Lipoprotein</keyword>
<feature type="domain" description="Anaphase-promoting complex subunit 5" evidence="5">
    <location>
        <begin position="90"/>
        <end position="155"/>
    </location>
</feature>
<name>A0A0E3SFL7_9EURY</name>
<evidence type="ECO:0000313" key="6">
    <source>
        <dbReference type="EMBL" id="AKB78298.1"/>
    </source>
</evidence>
<feature type="repeat" description="TPR" evidence="3">
    <location>
        <begin position="263"/>
        <end position="296"/>
    </location>
</feature>
<dbReference type="PROSITE" id="PS50293">
    <property type="entry name" value="TPR_REGION"/>
    <property type="match status" value="1"/>
</dbReference>
<keyword evidence="2 3" id="KW-0802">TPR repeat</keyword>
<dbReference type="InterPro" id="IPR019734">
    <property type="entry name" value="TPR_rpt"/>
</dbReference>
<gene>
    <name evidence="6" type="ORF">MSHOH_1815</name>
</gene>
<evidence type="ECO:0000256" key="1">
    <source>
        <dbReference type="ARBA" id="ARBA00022737"/>
    </source>
</evidence>
<dbReference type="PROSITE" id="PS50005">
    <property type="entry name" value="TPR"/>
    <property type="match status" value="5"/>
</dbReference>
<dbReference type="InterPro" id="IPR011990">
    <property type="entry name" value="TPR-like_helical_dom_sf"/>
</dbReference>
<keyword evidence="7" id="KW-1185">Reference proteome</keyword>
<dbReference type="AlphaFoldDB" id="A0A0E3SFL7"/>
<dbReference type="PANTHER" id="PTHR44943">
    <property type="entry name" value="CELLULOSE SYNTHASE OPERON PROTEIN C"/>
    <property type="match status" value="1"/>
</dbReference>
<protein>
    <submittedName>
        <fullName evidence="6">Lipoprotein NlpI</fullName>
    </submittedName>
</protein>
<dbReference type="KEGG" id="mhor:MSHOH_1815"/>
<dbReference type="PATRIC" id="fig|1434110.4.peg.2305"/>
<dbReference type="SUPFAM" id="SSF48452">
    <property type="entry name" value="TPR-like"/>
    <property type="match status" value="1"/>
</dbReference>
<evidence type="ECO:0000256" key="2">
    <source>
        <dbReference type="ARBA" id="ARBA00022803"/>
    </source>
</evidence>
<dbReference type="PANTHER" id="PTHR44943:SF8">
    <property type="entry name" value="TPR REPEAT-CONTAINING PROTEIN MJ0263"/>
    <property type="match status" value="1"/>
</dbReference>
<dbReference type="Pfam" id="PF12862">
    <property type="entry name" value="ANAPC5"/>
    <property type="match status" value="1"/>
</dbReference>
<feature type="repeat" description="TPR" evidence="3">
    <location>
        <begin position="297"/>
        <end position="330"/>
    </location>
</feature>
<dbReference type="EMBL" id="CP009516">
    <property type="protein sequence ID" value="AKB78298.1"/>
    <property type="molecule type" value="Genomic_DNA"/>
</dbReference>
<dbReference type="Proteomes" id="UP000033101">
    <property type="component" value="Chromosome"/>
</dbReference>
<evidence type="ECO:0000259" key="5">
    <source>
        <dbReference type="Pfam" id="PF12862"/>
    </source>
</evidence>
<keyword evidence="1" id="KW-0677">Repeat</keyword>
<feature type="repeat" description="TPR" evidence="3">
    <location>
        <begin position="195"/>
        <end position="228"/>
    </location>
</feature>
<organism evidence="6 7">
    <name type="scientific">Methanosarcina horonobensis HB-1 = JCM 15518</name>
    <dbReference type="NCBI Taxonomy" id="1434110"/>
    <lineage>
        <taxon>Archaea</taxon>
        <taxon>Methanobacteriati</taxon>
        <taxon>Methanobacteriota</taxon>
        <taxon>Stenosarchaea group</taxon>
        <taxon>Methanomicrobia</taxon>
        <taxon>Methanosarcinales</taxon>
        <taxon>Methanosarcinaceae</taxon>
        <taxon>Methanosarcina</taxon>
    </lineage>
</organism>
<feature type="compositionally biased region" description="Polar residues" evidence="4">
    <location>
        <begin position="183"/>
        <end position="205"/>
    </location>
</feature>
<feature type="compositionally biased region" description="Acidic residues" evidence="4">
    <location>
        <begin position="1"/>
        <end position="10"/>
    </location>
</feature>
<feature type="compositionally biased region" description="Basic and acidic residues" evidence="4">
    <location>
        <begin position="11"/>
        <end position="22"/>
    </location>
</feature>
<reference evidence="6 7" key="1">
    <citation type="submission" date="2014-07" db="EMBL/GenBank/DDBJ databases">
        <title>Methanogenic archaea and the global carbon cycle.</title>
        <authorList>
            <person name="Henriksen J.R."/>
            <person name="Luke J."/>
            <person name="Reinhart S."/>
            <person name="Benedict M.N."/>
            <person name="Youngblut N.D."/>
            <person name="Metcalf M.E."/>
            <person name="Whitaker R.J."/>
            <person name="Metcalf W.W."/>
        </authorList>
    </citation>
    <scope>NUCLEOTIDE SEQUENCE [LARGE SCALE GENOMIC DNA]</scope>
    <source>
        <strain evidence="6 7">HB-1</strain>
    </source>
</reference>
<sequence>MTEKEEEYELEQVKKSSYKEESTGSGINKQREDYLDIINIIESLMHDEHFPLKNESTLTIKKILSFLNKEIHDDRNFTEAWLIKGTVLYKTGKYNGAIDAFDGALETMPKEISEEKMDIWKKINGINYRYALKFKAFALCKLGRYREALNALDEISAIYPIDPEIESHKTMLHTLEKQRLTRGKSNTPDYYPKNSSTQESRGISSSELEKYEEALKEFDKDLESNPKDAEIWRNKGFVLYVLGRYEEALEAFNNSLEIDPKNAYAWGFKGSTLYMLGRPEEALKSLDKALQKNPNIFEAWFNRGSILFELERYKQALLAVENALRINDKDVNALNLKNTILYKLKLDEE</sequence>
<dbReference type="OrthoDB" id="115601at2157"/>
<dbReference type="HOGENOM" id="CLU_003728_2_0_2"/>
<accession>A0A0E3SFL7</accession>
<feature type="repeat" description="TPR" evidence="3">
    <location>
        <begin position="78"/>
        <end position="111"/>
    </location>
</feature>
<feature type="region of interest" description="Disordered" evidence="4">
    <location>
        <begin position="181"/>
        <end position="205"/>
    </location>
</feature>
<dbReference type="InterPro" id="IPR051685">
    <property type="entry name" value="Ycf3/AcsC/BcsC/TPR_MFPF"/>
</dbReference>
<dbReference type="RefSeq" id="WP_048139227.1">
    <property type="nucleotide sequence ID" value="NZ_CP009516.1"/>
</dbReference>
<dbReference type="InterPro" id="IPR026000">
    <property type="entry name" value="Apc5_dom"/>
</dbReference>
<evidence type="ECO:0000313" key="7">
    <source>
        <dbReference type="Proteomes" id="UP000033101"/>
    </source>
</evidence>
<dbReference type="Pfam" id="PF13432">
    <property type="entry name" value="TPR_16"/>
    <property type="match status" value="1"/>
</dbReference>
<dbReference type="SMART" id="SM00028">
    <property type="entry name" value="TPR"/>
    <property type="match status" value="6"/>
</dbReference>
<feature type="repeat" description="TPR" evidence="3">
    <location>
        <begin position="229"/>
        <end position="262"/>
    </location>
</feature>
<proteinExistence type="predicted"/>
<dbReference type="GeneID" id="24831038"/>
<evidence type="ECO:0000256" key="3">
    <source>
        <dbReference type="PROSITE-ProRule" id="PRU00339"/>
    </source>
</evidence>
<dbReference type="Pfam" id="PF00515">
    <property type="entry name" value="TPR_1"/>
    <property type="match status" value="1"/>
</dbReference>